<name>A0A7L0EBC0_TROML</name>
<dbReference type="OrthoDB" id="10264298at2759"/>
<dbReference type="GO" id="GO:0005856">
    <property type="term" value="C:cytoskeleton"/>
    <property type="evidence" value="ECO:0007669"/>
    <property type="project" value="UniProtKB-ARBA"/>
</dbReference>
<feature type="non-terminal residue" evidence="4">
    <location>
        <position position="1"/>
    </location>
</feature>
<evidence type="ECO:0000256" key="2">
    <source>
        <dbReference type="SAM" id="Coils"/>
    </source>
</evidence>
<feature type="coiled-coil region" evidence="2">
    <location>
        <begin position="72"/>
        <end position="120"/>
    </location>
</feature>
<dbReference type="EMBL" id="VXAG01000561">
    <property type="protein sequence ID" value="NXJ80243.1"/>
    <property type="molecule type" value="Genomic_DNA"/>
</dbReference>
<dbReference type="AlphaFoldDB" id="A0A7L0EBC0"/>
<dbReference type="InterPro" id="IPR025252">
    <property type="entry name" value="DUF4200"/>
</dbReference>
<dbReference type="InterPro" id="IPR051147">
    <property type="entry name" value="CFAP_domain-containing"/>
</dbReference>
<dbReference type="Proteomes" id="UP000550660">
    <property type="component" value="Unassembled WGS sequence"/>
</dbReference>
<gene>
    <name evidence="4" type="primary">Cc42m</name>
    <name evidence="4" type="ORF">TROMEL_R01004</name>
</gene>
<evidence type="ECO:0000259" key="3">
    <source>
        <dbReference type="Pfam" id="PF13863"/>
    </source>
</evidence>
<accession>A0A7L0EBC0</accession>
<organism evidence="4 5">
    <name type="scientific">Trogon melanurus</name>
    <name type="common">Black-tailed trogon</name>
    <dbReference type="NCBI Taxonomy" id="56311"/>
    <lineage>
        <taxon>Eukaryota</taxon>
        <taxon>Metazoa</taxon>
        <taxon>Chordata</taxon>
        <taxon>Craniata</taxon>
        <taxon>Vertebrata</taxon>
        <taxon>Euteleostomi</taxon>
        <taxon>Archelosauria</taxon>
        <taxon>Archosauria</taxon>
        <taxon>Dinosauria</taxon>
        <taxon>Saurischia</taxon>
        <taxon>Theropoda</taxon>
        <taxon>Coelurosauria</taxon>
        <taxon>Aves</taxon>
        <taxon>Neognathae</taxon>
        <taxon>Neoaves</taxon>
        <taxon>Telluraves</taxon>
        <taxon>Coraciimorphae</taxon>
        <taxon>Trogoniformes</taxon>
        <taxon>Trogonidae</taxon>
        <taxon>Trogon</taxon>
    </lineage>
</organism>
<protein>
    <submittedName>
        <fullName evidence="4">CC42M protein</fullName>
    </submittedName>
</protein>
<dbReference type="PANTHER" id="PTHR21683:SF9">
    <property type="entry name" value="CILIA- AND FLAGELLA-ASSOCIATED PROTEIN 73"/>
    <property type="match status" value="1"/>
</dbReference>
<evidence type="ECO:0000256" key="1">
    <source>
        <dbReference type="ARBA" id="ARBA00023054"/>
    </source>
</evidence>
<comment type="caution">
    <text evidence="4">The sequence shown here is derived from an EMBL/GenBank/DDBJ whole genome shotgun (WGS) entry which is preliminary data.</text>
</comment>
<evidence type="ECO:0000313" key="5">
    <source>
        <dbReference type="Proteomes" id="UP000550660"/>
    </source>
</evidence>
<keyword evidence="5" id="KW-1185">Reference proteome</keyword>
<evidence type="ECO:0000313" key="4">
    <source>
        <dbReference type="EMBL" id="NXJ80243.1"/>
    </source>
</evidence>
<dbReference type="PANTHER" id="PTHR21683">
    <property type="entry name" value="COILED-COIL DOMAIN-CONTAINING PROTEIN 42 LIKE-2-LIKE-RELATED"/>
    <property type="match status" value="1"/>
</dbReference>
<feature type="domain" description="DUF4200" evidence="3">
    <location>
        <begin position="20"/>
        <end position="135"/>
    </location>
</feature>
<dbReference type="Pfam" id="PF13863">
    <property type="entry name" value="DUF4200"/>
    <property type="match status" value="1"/>
</dbReference>
<proteinExistence type="predicted"/>
<sequence length="315" mass="35247">RSRMVPMRDAAVPVPTTRLLLKRREMAEVQRALQSQQEEFRQRMEHLAQCRQQLGQQEEQHQDVVLKFNAFLKASAARREQALQRADEERARAAGQVAEAARLRQKLEGLQRHREDLARRLRSFHGFSDYLRGVLARMGEFQDIPTMLAHFRVLVGVQAALPQETEAGQEQLAQGWARLQRYQEEGGSELPRPNSELARLHTHLEVAHREVLQGESHWAQVQSTAAQKTLLLGQIKLAVLNLFQLVTARLEVPTDVALEDTEAQLDTVLLCVQDLAAICAELRPGQLGPCPPHLPVATSAAPRGCHGASEPGIAP</sequence>
<keyword evidence="1 2" id="KW-0175">Coiled coil</keyword>
<feature type="non-terminal residue" evidence="4">
    <location>
        <position position="315"/>
    </location>
</feature>
<reference evidence="4 5" key="1">
    <citation type="submission" date="2019-09" db="EMBL/GenBank/DDBJ databases">
        <title>Bird 10,000 Genomes (B10K) Project - Family phase.</title>
        <authorList>
            <person name="Zhang G."/>
        </authorList>
    </citation>
    <scope>NUCLEOTIDE SEQUENCE [LARGE SCALE GENOMIC DNA]</scope>
    <source>
        <strain evidence="4">B10K-DU-007-40</strain>
        <tissue evidence="4">Mixed tissue sample</tissue>
    </source>
</reference>